<comment type="caution">
    <text evidence="2">The sequence shown here is derived from an EMBL/GenBank/DDBJ whole genome shotgun (WGS) entry which is preliminary data.</text>
</comment>
<sequence>MALFYRFSLFCVILPFSSSFIYKNRVDLQEDLKIKKISNCKAELNNGSFIDLKSLDNPSDPMSVLNDGREFLYNPCSSIECDKDLSSARALLNNLERERERKNKNKNPARPQKAGVYWRGCYITPSPWENGSRRSG</sequence>
<keyword evidence="3" id="KW-1185">Reference proteome</keyword>
<evidence type="ECO:0000256" key="1">
    <source>
        <dbReference type="SAM" id="SignalP"/>
    </source>
</evidence>
<reference evidence="2 3" key="1">
    <citation type="journal article" date="2018" name="Sci. Rep.">
        <title>Genomic signatures of local adaptation to the degree of environmental predictability in rotifers.</title>
        <authorList>
            <person name="Franch-Gras L."/>
            <person name="Hahn C."/>
            <person name="Garcia-Roger E.M."/>
            <person name="Carmona M.J."/>
            <person name="Serra M."/>
            <person name="Gomez A."/>
        </authorList>
    </citation>
    <scope>NUCLEOTIDE SEQUENCE [LARGE SCALE GENOMIC DNA]</scope>
    <source>
        <strain evidence="2">HYR1</strain>
    </source>
</reference>
<dbReference type="EMBL" id="REGN01007961">
    <property type="protein sequence ID" value="RNA04789.1"/>
    <property type="molecule type" value="Genomic_DNA"/>
</dbReference>
<feature type="signal peptide" evidence="1">
    <location>
        <begin position="1"/>
        <end position="19"/>
    </location>
</feature>
<protein>
    <submittedName>
        <fullName evidence="2">Uncharacterized protein</fullName>
    </submittedName>
</protein>
<organism evidence="2 3">
    <name type="scientific">Brachionus plicatilis</name>
    <name type="common">Marine rotifer</name>
    <name type="synonym">Brachionus muelleri</name>
    <dbReference type="NCBI Taxonomy" id="10195"/>
    <lineage>
        <taxon>Eukaryota</taxon>
        <taxon>Metazoa</taxon>
        <taxon>Spiralia</taxon>
        <taxon>Gnathifera</taxon>
        <taxon>Rotifera</taxon>
        <taxon>Eurotatoria</taxon>
        <taxon>Monogononta</taxon>
        <taxon>Pseudotrocha</taxon>
        <taxon>Ploima</taxon>
        <taxon>Brachionidae</taxon>
        <taxon>Brachionus</taxon>
    </lineage>
</organism>
<accession>A0A3M7Q0Y9</accession>
<name>A0A3M7Q0Y9_BRAPC</name>
<feature type="chain" id="PRO_5018291993" evidence="1">
    <location>
        <begin position="20"/>
        <end position="136"/>
    </location>
</feature>
<evidence type="ECO:0000313" key="3">
    <source>
        <dbReference type="Proteomes" id="UP000276133"/>
    </source>
</evidence>
<keyword evidence="1" id="KW-0732">Signal</keyword>
<proteinExistence type="predicted"/>
<dbReference type="AlphaFoldDB" id="A0A3M7Q0Y9"/>
<feature type="non-terminal residue" evidence="2">
    <location>
        <position position="136"/>
    </location>
</feature>
<gene>
    <name evidence="2" type="ORF">BpHYR1_035719</name>
</gene>
<dbReference type="Proteomes" id="UP000276133">
    <property type="component" value="Unassembled WGS sequence"/>
</dbReference>
<evidence type="ECO:0000313" key="2">
    <source>
        <dbReference type="EMBL" id="RNA04789.1"/>
    </source>
</evidence>